<dbReference type="EMBL" id="MKGR01000049">
    <property type="protein sequence ID" value="OKP00706.1"/>
    <property type="molecule type" value="Genomic_DNA"/>
</dbReference>
<dbReference type="GO" id="GO:0043041">
    <property type="term" value="P:amino acid activation for nonribosomal peptide biosynthetic process"/>
    <property type="evidence" value="ECO:0007669"/>
    <property type="project" value="TreeGrafter"/>
</dbReference>
<proteinExistence type="predicted"/>
<keyword evidence="3" id="KW-1185">Reference proteome</keyword>
<dbReference type="Gene3D" id="3.30.559.10">
    <property type="entry name" value="Chloramphenicol acetyltransferase-like domain"/>
    <property type="match status" value="1"/>
</dbReference>
<dbReference type="GO" id="GO:0044550">
    <property type="term" value="P:secondary metabolite biosynthetic process"/>
    <property type="evidence" value="ECO:0007669"/>
    <property type="project" value="TreeGrafter"/>
</dbReference>
<dbReference type="SUPFAM" id="SSF52777">
    <property type="entry name" value="CoA-dependent acyltransferases"/>
    <property type="match status" value="2"/>
</dbReference>
<feature type="domain" description="Condensation" evidence="1">
    <location>
        <begin position="27"/>
        <end position="276"/>
    </location>
</feature>
<dbReference type="Proteomes" id="UP000186277">
    <property type="component" value="Unassembled WGS sequence"/>
</dbReference>
<dbReference type="InterPro" id="IPR001242">
    <property type="entry name" value="Condensation_dom"/>
</dbReference>
<dbReference type="GO" id="GO:0031177">
    <property type="term" value="F:phosphopantetheine binding"/>
    <property type="evidence" value="ECO:0007669"/>
    <property type="project" value="TreeGrafter"/>
</dbReference>
<accession>A0A1Q5TKG1</accession>
<dbReference type="PANTHER" id="PTHR45527">
    <property type="entry name" value="NONRIBOSOMAL PEPTIDE SYNTHETASE"/>
    <property type="match status" value="1"/>
</dbReference>
<dbReference type="AlphaFoldDB" id="A0A1Q5TKG1"/>
<protein>
    <submittedName>
        <fullName evidence="2">Amino acid adenylation</fullName>
    </submittedName>
</protein>
<gene>
    <name evidence="2" type="ORF">Xentx_03499</name>
</gene>
<dbReference type="GO" id="GO:0005737">
    <property type="term" value="C:cytoplasm"/>
    <property type="evidence" value="ECO:0007669"/>
    <property type="project" value="TreeGrafter"/>
</dbReference>
<comment type="caution">
    <text evidence="2">The sequence shown here is derived from an EMBL/GenBank/DDBJ whole genome shotgun (WGS) entry which is preliminary data.</text>
</comment>
<dbReference type="RefSeq" id="WP_074021783.1">
    <property type="nucleotide sequence ID" value="NZ_CAWMWP010000075.1"/>
</dbReference>
<evidence type="ECO:0000313" key="2">
    <source>
        <dbReference type="EMBL" id="OKP00706.1"/>
    </source>
</evidence>
<name>A0A1Q5TKG1_9GAMM</name>
<dbReference type="GO" id="GO:0003824">
    <property type="term" value="F:catalytic activity"/>
    <property type="evidence" value="ECO:0007669"/>
    <property type="project" value="InterPro"/>
</dbReference>
<evidence type="ECO:0000259" key="1">
    <source>
        <dbReference type="Pfam" id="PF00668"/>
    </source>
</evidence>
<reference evidence="2 3" key="1">
    <citation type="submission" date="2016-09" db="EMBL/GenBank/DDBJ databases">
        <title>Xenorhabdus thuongxuanensis sp. nov. and Xenorhabdus eapokensis sp. nov., isolated from Steinernema species.</title>
        <authorList>
            <person name="Kaempfer P."/>
            <person name="Tobias N.J."/>
            <person name="Phan Ke L."/>
            <person name="Bode H.B."/>
            <person name="Glaeser S.P."/>
        </authorList>
    </citation>
    <scope>NUCLEOTIDE SEQUENCE [LARGE SCALE GENOMIC DNA]</scope>
    <source>
        <strain evidence="2 3">30TX1</strain>
    </source>
</reference>
<sequence>MSTSRNSTNNENQLSLENSSASPSYKFPLSSPQQVVWLDQLFRPHSTCYNLGSVILAEGKLDEALLVRAVEAVVYRHDALRLRLVKTQELPLQALTDTLPVSVPIHDFSDHDNAEEQAEKYIRTAFTHPFDLYNELWRFELIRVSDKHWYWHFCCHHLIGDGITLGLIPEEIAKTYTRLSREEEFTETAPSYLDFIHEDNAYLNSQRYRQDQQFWSERYKNLPPALIQPSNLEKTTDSEHAEPLIWPLDKTLFQRIEDTVAAHGLSVLHFMYAALACYSRINIT</sequence>
<evidence type="ECO:0000313" key="3">
    <source>
        <dbReference type="Proteomes" id="UP000186277"/>
    </source>
</evidence>
<dbReference type="InterPro" id="IPR023213">
    <property type="entry name" value="CAT-like_dom_sf"/>
</dbReference>
<dbReference type="PANTHER" id="PTHR45527:SF1">
    <property type="entry name" value="FATTY ACID SYNTHASE"/>
    <property type="match status" value="1"/>
</dbReference>
<dbReference type="Gene3D" id="3.30.559.30">
    <property type="entry name" value="Nonribosomal peptide synthetase, condensation domain"/>
    <property type="match status" value="1"/>
</dbReference>
<dbReference type="OrthoDB" id="6297021at2"/>
<dbReference type="Pfam" id="PF00668">
    <property type="entry name" value="Condensation"/>
    <property type="match status" value="1"/>
</dbReference>
<organism evidence="2 3">
    <name type="scientific">Xenorhabdus thuongxuanensis</name>
    <dbReference type="NCBI Taxonomy" id="1873484"/>
    <lineage>
        <taxon>Bacteria</taxon>
        <taxon>Pseudomonadati</taxon>
        <taxon>Pseudomonadota</taxon>
        <taxon>Gammaproteobacteria</taxon>
        <taxon>Enterobacterales</taxon>
        <taxon>Morganellaceae</taxon>
        <taxon>Xenorhabdus</taxon>
    </lineage>
</organism>